<comment type="subcellular location">
    <subcellularLocation>
        <location evidence="1">Nucleus</location>
    </subcellularLocation>
</comment>
<dbReference type="SUPFAM" id="SSF63829">
    <property type="entry name" value="Calcium-dependent phosphotriesterase"/>
    <property type="match status" value="1"/>
</dbReference>
<dbReference type="InterPro" id="IPR004871">
    <property type="entry name" value="RSE1/DDB1/CPSF1_C"/>
</dbReference>
<dbReference type="Gene3D" id="1.10.150.910">
    <property type="match status" value="1"/>
</dbReference>
<dbReference type="Proteomes" id="UP001141327">
    <property type="component" value="Unassembled WGS sequence"/>
</dbReference>
<evidence type="ECO:0000313" key="6">
    <source>
        <dbReference type="EMBL" id="KAJ4458180.1"/>
    </source>
</evidence>
<evidence type="ECO:0000259" key="5">
    <source>
        <dbReference type="Pfam" id="PF23726"/>
    </source>
</evidence>
<dbReference type="Pfam" id="PF23726">
    <property type="entry name" value="Beta-prop_RSE1_2nd"/>
    <property type="match status" value="1"/>
</dbReference>
<name>A0ABQ8UL21_9EUKA</name>
<reference evidence="6" key="1">
    <citation type="journal article" date="2022" name="bioRxiv">
        <title>Genomics of Preaxostyla Flagellates Illuminates Evolutionary Transitions and the Path Towards Mitochondrial Loss.</title>
        <authorList>
            <person name="Novak L.V.F."/>
            <person name="Treitli S.C."/>
            <person name="Pyrih J."/>
            <person name="Halakuc P."/>
            <person name="Pipaliya S.V."/>
            <person name="Vacek V."/>
            <person name="Brzon O."/>
            <person name="Soukal P."/>
            <person name="Eme L."/>
            <person name="Dacks J.B."/>
            <person name="Karnkowska A."/>
            <person name="Elias M."/>
            <person name="Hampl V."/>
        </authorList>
    </citation>
    <scope>NUCLEOTIDE SEQUENCE</scope>
    <source>
        <strain evidence="6">RCP-MX</strain>
    </source>
</reference>
<dbReference type="Pfam" id="PF10433">
    <property type="entry name" value="Beta-prop_RSE1_1st"/>
    <property type="match status" value="1"/>
</dbReference>
<dbReference type="PANTHER" id="PTHR10644">
    <property type="entry name" value="DNA REPAIR/RNA PROCESSING CPSF FAMILY"/>
    <property type="match status" value="1"/>
</dbReference>
<evidence type="ECO:0000256" key="2">
    <source>
        <dbReference type="ARBA" id="ARBA00023242"/>
    </source>
</evidence>
<dbReference type="InterPro" id="IPR015943">
    <property type="entry name" value="WD40/YVTN_repeat-like_dom_sf"/>
</dbReference>
<keyword evidence="2" id="KW-0539">Nucleus</keyword>
<dbReference type="Gene3D" id="2.130.10.10">
    <property type="entry name" value="YVTN repeat-like/Quinoprotein amine dehydrogenase"/>
    <property type="match status" value="2"/>
</dbReference>
<feature type="domain" description="RSE1/DDB1/CPSF1 C-terminal" evidence="3">
    <location>
        <begin position="804"/>
        <end position="1143"/>
    </location>
</feature>
<protein>
    <submittedName>
        <fullName evidence="6">DNA damage-binding protein 1</fullName>
    </submittedName>
</protein>
<dbReference type="InterPro" id="IPR050358">
    <property type="entry name" value="RSE1/DDB1/CFT1"/>
</dbReference>
<feature type="domain" description="RSE1/DDB1/CPSF1 first beta-propeller" evidence="4">
    <location>
        <begin position="14"/>
        <end position="373"/>
    </location>
</feature>
<accession>A0ABQ8UL21</accession>
<dbReference type="Pfam" id="PF03178">
    <property type="entry name" value="CPSF_A"/>
    <property type="match status" value="1"/>
</dbReference>
<organism evidence="6 7">
    <name type="scientific">Paratrimastix pyriformis</name>
    <dbReference type="NCBI Taxonomy" id="342808"/>
    <lineage>
        <taxon>Eukaryota</taxon>
        <taxon>Metamonada</taxon>
        <taxon>Preaxostyla</taxon>
        <taxon>Paratrimastigidae</taxon>
        <taxon>Paratrimastix</taxon>
    </lineage>
</organism>
<evidence type="ECO:0000313" key="7">
    <source>
        <dbReference type="Proteomes" id="UP001141327"/>
    </source>
</evidence>
<feature type="domain" description="RSE1/DDB1/CPSF1 second beta-propeller" evidence="5">
    <location>
        <begin position="417"/>
        <end position="753"/>
    </location>
</feature>
<dbReference type="EMBL" id="JAPMOS010000033">
    <property type="protein sequence ID" value="KAJ4458180.1"/>
    <property type="molecule type" value="Genomic_DNA"/>
</dbReference>
<dbReference type="InterPro" id="IPR018846">
    <property type="entry name" value="Beta-prop_RSE1/DDB1/CPSF1_1st"/>
</dbReference>
<evidence type="ECO:0000259" key="4">
    <source>
        <dbReference type="Pfam" id="PF10433"/>
    </source>
</evidence>
<proteinExistence type="predicted"/>
<comment type="caution">
    <text evidence="6">The sequence shown here is derived from an EMBL/GenBank/DDBJ whole genome shotgun (WGS) entry which is preliminary data.</text>
</comment>
<keyword evidence="7" id="KW-1185">Reference proteome</keyword>
<evidence type="ECO:0000259" key="3">
    <source>
        <dbReference type="Pfam" id="PF03178"/>
    </source>
</evidence>
<gene>
    <name evidence="6" type="ORF">PAPYR_6140</name>
</gene>
<evidence type="ECO:0000256" key="1">
    <source>
        <dbReference type="ARBA" id="ARBA00004123"/>
    </source>
</evidence>
<sequence>MQNYVVTAHKPTAVTASLLGNFTGPNDQNLILAKCTHIEIFMVSQQGIQPFLDIPINGKIAVMQFFRPQGENQDLLFFTTEKYKFTLLEFHRPTCQLRTRACGDIHDRIGRPTEMGQLGSIDPQHRMICLHLYDGLLKIIPVHGSRLSEAFNVRLEELRVVDMCFLDGCPAPTLAILYEDAKECRHIKSYVIDAEEKELTQAQLVGTKIEKGSSLLVPLPAPYGPTIISYYPPQGAQTKSIAIRGSSFKAWGRVDPLRYLVGDIWGNLSLLQLQLASDAPAAVATAGPAPNAGRGIESLTIAFLGKTSIPSTLTYIDKGVAYVGSAMGDAQVVRLSNNPEQAPLLGTLTRPTAPSPTRPPRAAGSNVTVLESFTNLAPILDLALVDLDRQGQNQIITCSGGFKDGSLRIIRTGIGINEEASIEASGIKGMWALRAHEGDTYDKYLVQSFIEETRVMGIEGEEFGEVELPGLDSAVPTLNCANVQFDQYVQVTQRAVRLIAAGTLQLAREWLPPQGLRISTAAVTPSQIVVATSGGHLVSIAVALGELREDGHMSMGAEVACLDLGVCAAPAGGPSVPVTASSGAEPMALEGAASRAQPPAGPARFLATGMWDGTVRLLAMPALNEVARRVLGAEVIPRSLLLQRMEGIEYLLCGLGDGHLATFLFDPEHAALTDPKRLLLATHPVTLRRFASNGASHVFAASDRPTVISSTNRKLFYSNVNVKEVNQMCPFHASPFPDSLVLATEQRLIFGTVDAIQKLHIRTIPLGAMPRRLAHVPEGRALGVLLHRVQPDPTGQGEEEQDSLVCIDDETFETTHLITFAEAEMGTALCTARLGGPPAGTAAAGPATAAAAAAAAGGPASSLGAPAAGGQRYLVAGTGFCLPTEQESSKGRILVFRCEGHRLELVAEKEVRGAVYALAELEGKLLATVNNKVVVYDLTAAAPGQLELTQLCAHTGHIMALYAQTRGNFILVGDLIRSMALLQFNNSTGTLTDLAHDYNAHWMTGVAFVADDLFLGAENASNLFTCKRNADAPNEEERSRLEVVGEFHLGSFVNRFREGSIAKLGAPEATSTLVYGAVDGSLGLVAQLPPDVFAFAEKVQHEMTKKAKGVGGLSHEHWRAFANERRTAPARAFVDGDIVEAFYELPPDRMEEVARALQTSTEEILKRIDDLTRLH</sequence>
<dbReference type="InterPro" id="IPR058543">
    <property type="entry name" value="Beta-prop_RSE1/DDB1/CPSF1_2nd"/>
</dbReference>